<protein>
    <submittedName>
        <fullName evidence="1">Uncharacterized protein</fullName>
    </submittedName>
</protein>
<name>A0ACC0JI96_CHOFU</name>
<evidence type="ECO:0000313" key="2">
    <source>
        <dbReference type="Proteomes" id="UP001064048"/>
    </source>
</evidence>
<organism evidence="1 2">
    <name type="scientific">Choristoneura fumiferana</name>
    <name type="common">Spruce budworm moth</name>
    <name type="synonym">Archips fumiferana</name>
    <dbReference type="NCBI Taxonomy" id="7141"/>
    <lineage>
        <taxon>Eukaryota</taxon>
        <taxon>Metazoa</taxon>
        <taxon>Ecdysozoa</taxon>
        <taxon>Arthropoda</taxon>
        <taxon>Hexapoda</taxon>
        <taxon>Insecta</taxon>
        <taxon>Pterygota</taxon>
        <taxon>Neoptera</taxon>
        <taxon>Endopterygota</taxon>
        <taxon>Lepidoptera</taxon>
        <taxon>Glossata</taxon>
        <taxon>Ditrysia</taxon>
        <taxon>Tortricoidea</taxon>
        <taxon>Tortricidae</taxon>
        <taxon>Tortricinae</taxon>
        <taxon>Choristoneura</taxon>
    </lineage>
</organism>
<sequence>MSFKDVIHASSLRSRAVRLWDCCYSFTGCLFVVNFLSLFYRILRMTIIKVADESEVISKLSTYVEKISNDAIYNRGKFYIGLSGGSVLKFLCESLPKINTDWSKWTLAFCDERVVPEDSEDSTFGVYKKQLIPKTELTEKQFIVLKQGVSAKAAAKDYTEKLKLAFNSEEFKFDLLLLGMGPDGHTCSLFPGHPLLSETILKVAAITDSPKPPPERITLTYPVINAARNCIFAISGAGKADMVKVCVWAKKLLKWQGLGKDCISTRGCVARKTS</sequence>
<gene>
    <name evidence="1" type="ORF">MSG28_012830</name>
</gene>
<dbReference type="Proteomes" id="UP001064048">
    <property type="component" value="Chromosome 22"/>
</dbReference>
<comment type="caution">
    <text evidence="1">The sequence shown here is derived from an EMBL/GenBank/DDBJ whole genome shotgun (WGS) entry which is preliminary data.</text>
</comment>
<evidence type="ECO:0000313" key="1">
    <source>
        <dbReference type="EMBL" id="KAI8423819.1"/>
    </source>
</evidence>
<reference evidence="1 2" key="1">
    <citation type="journal article" date="2022" name="Genome Biol. Evol.">
        <title>The Spruce Budworm Genome: Reconstructing the Evolutionary History of Antifreeze Proteins.</title>
        <authorList>
            <person name="Beliveau C."/>
            <person name="Gagne P."/>
            <person name="Picq S."/>
            <person name="Vernygora O."/>
            <person name="Keeling C.I."/>
            <person name="Pinkney K."/>
            <person name="Doucet D."/>
            <person name="Wen F."/>
            <person name="Johnston J.S."/>
            <person name="Maaroufi H."/>
            <person name="Boyle B."/>
            <person name="Laroche J."/>
            <person name="Dewar K."/>
            <person name="Juretic N."/>
            <person name="Blackburn G."/>
            <person name="Nisole A."/>
            <person name="Brunet B."/>
            <person name="Brandao M."/>
            <person name="Lumley L."/>
            <person name="Duan J."/>
            <person name="Quan G."/>
            <person name="Lucarotti C.J."/>
            <person name="Roe A.D."/>
            <person name="Sperling F.A.H."/>
            <person name="Levesque R.C."/>
            <person name="Cusson M."/>
        </authorList>
    </citation>
    <scope>NUCLEOTIDE SEQUENCE [LARGE SCALE GENOMIC DNA]</scope>
    <source>
        <strain evidence="1">Glfc:IPQL:Cfum</strain>
    </source>
</reference>
<keyword evidence="2" id="KW-1185">Reference proteome</keyword>
<proteinExistence type="predicted"/>
<accession>A0ACC0JI96</accession>
<dbReference type="EMBL" id="CM046122">
    <property type="protein sequence ID" value="KAI8423819.1"/>
    <property type="molecule type" value="Genomic_DNA"/>
</dbReference>